<reference evidence="1 2" key="1">
    <citation type="submission" date="2017-03" db="EMBL/GenBank/DDBJ databases">
        <authorList>
            <person name="Afonso C.L."/>
            <person name="Miller P.J."/>
            <person name="Scott M.A."/>
            <person name="Spackman E."/>
            <person name="Goraichik I."/>
            <person name="Dimitrov K.M."/>
            <person name="Suarez D.L."/>
            <person name="Swayne D.E."/>
        </authorList>
    </citation>
    <scope>NUCLEOTIDE SEQUENCE [LARGE SCALE GENOMIC DNA]</scope>
    <source>
        <strain evidence="1 2">CECT 7745</strain>
    </source>
</reference>
<evidence type="ECO:0000313" key="1">
    <source>
        <dbReference type="EMBL" id="SMC13724.1"/>
    </source>
</evidence>
<evidence type="ECO:0000313" key="2">
    <source>
        <dbReference type="Proteomes" id="UP000193224"/>
    </source>
</evidence>
<name>A0A1X7BVV4_9RHOB</name>
<protein>
    <submittedName>
        <fullName evidence="1">Uncharacterized protein</fullName>
    </submittedName>
</protein>
<dbReference type="AlphaFoldDB" id="A0A1X7BVV4"/>
<sequence length="59" mass="6322">MLCAQIVKLSDICSSTARMACNHLAKYAVVVIAEGSGMTAATGHFTPFPSIERFLLEYG</sequence>
<keyword evidence="2" id="KW-1185">Reference proteome</keyword>
<accession>A0A1X7BVV4</accession>
<proteinExistence type="predicted"/>
<dbReference type="EMBL" id="FWXB01000016">
    <property type="protein sequence ID" value="SMC13724.1"/>
    <property type="molecule type" value="Genomic_DNA"/>
</dbReference>
<organism evidence="1 2">
    <name type="scientific">Roseovarius aestuarii</name>
    <dbReference type="NCBI Taxonomy" id="475083"/>
    <lineage>
        <taxon>Bacteria</taxon>
        <taxon>Pseudomonadati</taxon>
        <taxon>Pseudomonadota</taxon>
        <taxon>Alphaproteobacteria</taxon>
        <taxon>Rhodobacterales</taxon>
        <taxon>Roseobacteraceae</taxon>
        <taxon>Roseovarius</taxon>
    </lineage>
</organism>
<gene>
    <name evidence="1" type="ORF">ROA7745_03583</name>
</gene>
<dbReference type="Proteomes" id="UP000193224">
    <property type="component" value="Unassembled WGS sequence"/>
</dbReference>